<organism evidence="2 3">
    <name type="scientific">Eleusine coracana subsp. coracana</name>
    <dbReference type="NCBI Taxonomy" id="191504"/>
    <lineage>
        <taxon>Eukaryota</taxon>
        <taxon>Viridiplantae</taxon>
        <taxon>Streptophyta</taxon>
        <taxon>Embryophyta</taxon>
        <taxon>Tracheophyta</taxon>
        <taxon>Spermatophyta</taxon>
        <taxon>Magnoliopsida</taxon>
        <taxon>Liliopsida</taxon>
        <taxon>Poales</taxon>
        <taxon>Poaceae</taxon>
        <taxon>PACMAD clade</taxon>
        <taxon>Chloridoideae</taxon>
        <taxon>Cynodonteae</taxon>
        <taxon>Eleusininae</taxon>
        <taxon>Eleusine</taxon>
    </lineage>
</organism>
<reference evidence="2" key="1">
    <citation type="journal article" date="2018" name="DNA Res.">
        <title>Multiple hybrid de novo genome assembly of finger millet, an orphan allotetraploid crop.</title>
        <authorList>
            <person name="Hatakeyama M."/>
            <person name="Aluri S."/>
            <person name="Balachadran M.T."/>
            <person name="Sivarajan S.R."/>
            <person name="Patrignani A."/>
            <person name="Gruter S."/>
            <person name="Poveda L."/>
            <person name="Shimizu-Inatsugi R."/>
            <person name="Baeten J."/>
            <person name="Francoijs K.J."/>
            <person name="Nataraja K.N."/>
            <person name="Reddy Y.A.N."/>
            <person name="Phadnis S."/>
            <person name="Ravikumar R.L."/>
            <person name="Schlapbach R."/>
            <person name="Sreeman S.M."/>
            <person name="Shimizu K.K."/>
        </authorList>
    </citation>
    <scope>NUCLEOTIDE SEQUENCE</scope>
</reference>
<feature type="region of interest" description="Disordered" evidence="1">
    <location>
        <begin position="224"/>
        <end position="248"/>
    </location>
</feature>
<comment type="caution">
    <text evidence="2">The sequence shown here is derived from an EMBL/GenBank/DDBJ whole genome shotgun (WGS) entry which is preliminary data.</text>
</comment>
<dbReference type="AlphaFoldDB" id="A0AAV5FPR2"/>
<accession>A0AAV5FPR2</accession>
<evidence type="ECO:0000313" key="2">
    <source>
        <dbReference type="EMBL" id="GJN37659.1"/>
    </source>
</evidence>
<sequence length="248" mass="27365">MGQQTPNTMTTGTYPHRHCGERLLSSVYFEEVCHLQDHNEIDQPIDRALVVITQAQRTTGKEQLIPGGEKAETSRVVCHSEGRFSESCEADGDVRVTGTALCPTTPPCTVTHATPAVLFGIGGLTGNYWHDYADVLVPLFVAARRFAGEVVFLVTNPGDRPRLLAKYGTLLKRLSKYDVVDLGGDVEVRCFPHVTVGLHMPRRSPLFPSWTLVGGFPWPISPGSNARPMSSHATRRSAWRRSRTRSRG</sequence>
<dbReference type="EMBL" id="BQKI01000095">
    <property type="protein sequence ID" value="GJN37659.1"/>
    <property type="molecule type" value="Genomic_DNA"/>
</dbReference>
<proteinExistence type="predicted"/>
<gene>
    <name evidence="2" type="primary">gb26638</name>
    <name evidence="2" type="ORF">PR202_gb26638</name>
</gene>
<dbReference type="InterPro" id="IPR007657">
    <property type="entry name" value="Glycosyltransferase_61"/>
</dbReference>
<dbReference type="Proteomes" id="UP001054889">
    <property type="component" value="Unassembled WGS sequence"/>
</dbReference>
<evidence type="ECO:0008006" key="4">
    <source>
        <dbReference type="Google" id="ProtNLM"/>
    </source>
</evidence>
<reference evidence="2" key="2">
    <citation type="submission" date="2021-12" db="EMBL/GenBank/DDBJ databases">
        <title>Resequencing data analysis of finger millet.</title>
        <authorList>
            <person name="Hatakeyama M."/>
            <person name="Aluri S."/>
            <person name="Balachadran M.T."/>
            <person name="Sivarajan S.R."/>
            <person name="Poveda L."/>
            <person name="Shimizu-Inatsugi R."/>
            <person name="Schlapbach R."/>
            <person name="Sreeman S.M."/>
            <person name="Shimizu K.K."/>
        </authorList>
    </citation>
    <scope>NUCLEOTIDE SEQUENCE</scope>
</reference>
<dbReference type="PANTHER" id="PTHR20961:SF144">
    <property type="entry name" value="OS01G0119100 PROTEIN"/>
    <property type="match status" value="1"/>
</dbReference>
<protein>
    <recommendedName>
        <fullName evidence="4">Polysaccharide pyruvyl transferase domain-containing protein</fullName>
    </recommendedName>
</protein>
<evidence type="ECO:0000256" key="1">
    <source>
        <dbReference type="SAM" id="MobiDB-lite"/>
    </source>
</evidence>
<evidence type="ECO:0000313" key="3">
    <source>
        <dbReference type="Proteomes" id="UP001054889"/>
    </source>
</evidence>
<dbReference type="PANTHER" id="PTHR20961">
    <property type="entry name" value="GLYCOSYLTRANSFERASE"/>
    <property type="match status" value="1"/>
</dbReference>
<feature type="compositionally biased region" description="Basic residues" evidence="1">
    <location>
        <begin position="233"/>
        <end position="248"/>
    </location>
</feature>
<keyword evidence="3" id="KW-1185">Reference proteome</keyword>
<name>A0AAV5FPR2_ELECO</name>
<dbReference type="GO" id="GO:0016757">
    <property type="term" value="F:glycosyltransferase activity"/>
    <property type="evidence" value="ECO:0007669"/>
    <property type="project" value="InterPro"/>
</dbReference>